<evidence type="ECO:0000313" key="2">
    <source>
        <dbReference type="Proteomes" id="UP000237347"/>
    </source>
</evidence>
<reference evidence="1 2" key="1">
    <citation type="journal article" date="2018" name="Sci. Data">
        <title>The draft genome sequence of cork oak.</title>
        <authorList>
            <person name="Ramos A.M."/>
            <person name="Usie A."/>
            <person name="Barbosa P."/>
            <person name="Barros P.M."/>
            <person name="Capote T."/>
            <person name="Chaves I."/>
            <person name="Simoes F."/>
            <person name="Abreu I."/>
            <person name="Carrasquinho I."/>
            <person name="Faro C."/>
            <person name="Guimaraes J.B."/>
            <person name="Mendonca D."/>
            <person name="Nobrega F."/>
            <person name="Rodrigues L."/>
            <person name="Saibo N.J.M."/>
            <person name="Varela M.C."/>
            <person name="Egas C."/>
            <person name="Matos J."/>
            <person name="Miguel C.M."/>
            <person name="Oliveira M.M."/>
            <person name="Ricardo C.P."/>
            <person name="Goncalves S."/>
        </authorList>
    </citation>
    <scope>NUCLEOTIDE SEQUENCE [LARGE SCALE GENOMIC DNA]</scope>
    <source>
        <strain evidence="2">cv. HL8</strain>
    </source>
</reference>
<dbReference type="AlphaFoldDB" id="A0AAW0IU74"/>
<name>A0AAW0IU74_QUESU</name>
<evidence type="ECO:0000313" key="1">
    <source>
        <dbReference type="EMBL" id="KAK7817626.1"/>
    </source>
</evidence>
<keyword evidence="2" id="KW-1185">Reference proteome</keyword>
<sequence>MAGPEIQSAKQTIACKDNSDYNPLAIGVALYQFFNKGVPKGGKGKKKRSSSTHRSGLASILLKKSPAIGCKELISLFTTTSVSTSKYCVYDKILNIPLQPFAGCCSNPSARIERQRSFYMK</sequence>
<comment type="caution">
    <text evidence="1">The sequence shown here is derived from an EMBL/GenBank/DDBJ whole genome shotgun (WGS) entry which is preliminary data.</text>
</comment>
<proteinExistence type="predicted"/>
<accession>A0AAW0IU74</accession>
<dbReference type="Proteomes" id="UP000237347">
    <property type="component" value="Unassembled WGS sequence"/>
</dbReference>
<protein>
    <submittedName>
        <fullName evidence="1">Uncharacterized protein</fullName>
    </submittedName>
</protein>
<dbReference type="EMBL" id="PKMF04000872">
    <property type="protein sequence ID" value="KAK7817626.1"/>
    <property type="molecule type" value="Genomic_DNA"/>
</dbReference>
<gene>
    <name evidence="1" type="ORF">CFP56_042616</name>
</gene>
<organism evidence="1 2">
    <name type="scientific">Quercus suber</name>
    <name type="common">Cork oak</name>
    <dbReference type="NCBI Taxonomy" id="58331"/>
    <lineage>
        <taxon>Eukaryota</taxon>
        <taxon>Viridiplantae</taxon>
        <taxon>Streptophyta</taxon>
        <taxon>Embryophyta</taxon>
        <taxon>Tracheophyta</taxon>
        <taxon>Spermatophyta</taxon>
        <taxon>Magnoliopsida</taxon>
        <taxon>eudicotyledons</taxon>
        <taxon>Gunneridae</taxon>
        <taxon>Pentapetalae</taxon>
        <taxon>rosids</taxon>
        <taxon>fabids</taxon>
        <taxon>Fagales</taxon>
        <taxon>Fagaceae</taxon>
        <taxon>Quercus</taxon>
    </lineage>
</organism>